<reference evidence="3" key="1">
    <citation type="submission" date="2023-01" db="EMBL/GenBank/DDBJ databases">
        <title>Human gut microbiome strain richness.</title>
        <authorList>
            <person name="Chen-Liaw A."/>
        </authorList>
    </citation>
    <scope>NUCLEOTIDE SEQUENCE</scope>
    <source>
        <strain evidence="3">RTP21484st1_B7_RTP21484_190118</strain>
    </source>
</reference>
<dbReference type="EMBL" id="JAQMRD010000020">
    <property type="protein sequence ID" value="MDB9224177.1"/>
    <property type="molecule type" value="Genomic_DNA"/>
</dbReference>
<dbReference type="Gene3D" id="1.25.40.390">
    <property type="match status" value="2"/>
</dbReference>
<evidence type="ECO:0000259" key="2">
    <source>
        <dbReference type="Pfam" id="PF14322"/>
    </source>
</evidence>
<evidence type="ECO:0000313" key="4">
    <source>
        <dbReference type="Proteomes" id="UP001212263"/>
    </source>
</evidence>
<sequence length="525" mass="58739">MKRIGFIMLLWALLTACEDKLDITPKGMTVLGKVDELETLLNQSYGFGAVTDLGIVCNECYSSFENAATALSVPNTLKYAYLAYDETVDRAALTKTDETYAAIYQYVNYMNILLDKLDGAEGDEAKKVRLAAEARVMRAYLHWLAVNIYARQYDEATAGTAGGVAYVTDLDVTGEKTKLSVAEVYRLILEDCAKEQIECLSDATPDVCRGGKAWGYAVRAKVLMQMKKYPEALDCALKSIEYQNTLEDRSVVVASGSWSLLDRAPNNILFMRSGSAPFGEILSRETARLFEEGDYVRYYAVMGGGGGDDGEDEDYGEEEDGEDWGDEDWSDEGGEGDRSDENWSDEEGGWEDDEEGGWGDIPVDPNPMGIWNSMYGLMLGGIEGGLMNFSLVTTVNAYGITVDRMYYTAAECYIRTGEIDKGLHLVDEVRRRRIHPDFFTAYEGTVHTEEEAMALLQPAKWIECISTYENFFDCKRWNTEAKYRRTITREVPGSGTYTLAPDSPLWVFPFPNNAVRYNASLTQNY</sequence>
<feature type="region of interest" description="Disordered" evidence="1">
    <location>
        <begin position="305"/>
        <end position="358"/>
    </location>
</feature>
<evidence type="ECO:0000313" key="3">
    <source>
        <dbReference type="EMBL" id="MDB9224177.1"/>
    </source>
</evidence>
<proteinExistence type="predicted"/>
<feature type="domain" description="SusD-like N-terminal" evidence="2">
    <location>
        <begin position="62"/>
        <end position="220"/>
    </location>
</feature>
<dbReference type="GO" id="GO:0009279">
    <property type="term" value="C:cell outer membrane"/>
    <property type="evidence" value="ECO:0007669"/>
    <property type="project" value="UniProtKB-SubCell"/>
</dbReference>
<protein>
    <submittedName>
        <fullName evidence="3">RagB/SusD family nutrient uptake outer membrane protein</fullName>
    </submittedName>
</protein>
<comment type="caution">
    <text evidence="3">The sequence shown here is derived from an EMBL/GenBank/DDBJ whole genome shotgun (WGS) entry which is preliminary data.</text>
</comment>
<name>A0AAW6FLX3_9BACT</name>
<dbReference type="SUPFAM" id="SSF48452">
    <property type="entry name" value="TPR-like"/>
    <property type="match status" value="1"/>
</dbReference>
<dbReference type="AlphaFoldDB" id="A0AAW6FLX3"/>
<dbReference type="InterPro" id="IPR011990">
    <property type="entry name" value="TPR-like_helical_dom_sf"/>
</dbReference>
<evidence type="ECO:0000256" key="1">
    <source>
        <dbReference type="SAM" id="MobiDB-lite"/>
    </source>
</evidence>
<organism evidence="3 4">
    <name type="scientific">Odoribacter splanchnicus</name>
    <dbReference type="NCBI Taxonomy" id="28118"/>
    <lineage>
        <taxon>Bacteria</taxon>
        <taxon>Pseudomonadati</taxon>
        <taxon>Bacteroidota</taxon>
        <taxon>Bacteroidia</taxon>
        <taxon>Bacteroidales</taxon>
        <taxon>Odoribacteraceae</taxon>
        <taxon>Odoribacter</taxon>
    </lineage>
</organism>
<dbReference type="PROSITE" id="PS51257">
    <property type="entry name" value="PROKAR_LIPOPROTEIN"/>
    <property type="match status" value="1"/>
</dbReference>
<dbReference type="RefSeq" id="WP_272055137.1">
    <property type="nucleotide sequence ID" value="NZ_JAQMRD010000020.1"/>
</dbReference>
<feature type="compositionally biased region" description="Acidic residues" evidence="1">
    <location>
        <begin position="308"/>
        <end position="334"/>
    </location>
</feature>
<dbReference type="Proteomes" id="UP001212263">
    <property type="component" value="Unassembled WGS sequence"/>
</dbReference>
<gene>
    <name evidence="3" type="ORF">PN645_14330</name>
</gene>
<dbReference type="Pfam" id="PF14322">
    <property type="entry name" value="SusD-like_3"/>
    <property type="match status" value="1"/>
</dbReference>
<dbReference type="InterPro" id="IPR033985">
    <property type="entry name" value="SusD-like_N"/>
</dbReference>
<accession>A0AAW6FLX3</accession>
<feature type="compositionally biased region" description="Acidic residues" evidence="1">
    <location>
        <begin position="342"/>
        <end position="357"/>
    </location>
</feature>